<dbReference type="InterPro" id="IPR041796">
    <property type="entry name" value="Mre11_N"/>
</dbReference>
<organism evidence="3 4">
    <name type="scientific">Agathobacter ruminis</name>
    <dbReference type="NCBI Taxonomy" id="1712665"/>
    <lineage>
        <taxon>Bacteria</taxon>
        <taxon>Bacillati</taxon>
        <taxon>Bacillota</taxon>
        <taxon>Clostridia</taxon>
        <taxon>Lachnospirales</taxon>
        <taxon>Lachnospiraceae</taxon>
        <taxon>Agathobacter</taxon>
    </lineage>
</organism>
<dbReference type="AlphaFoldDB" id="A0A2G3E134"/>
<dbReference type="Gene3D" id="3.60.21.10">
    <property type="match status" value="1"/>
</dbReference>
<gene>
    <name evidence="3" type="ORF">CSX02_10225</name>
</gene>
<dbReference type="InterPro" id="IPR029052">
    <property type="entry name" value="Metallo-depent_PP-like"/>
</dbReference>
<evidence type="ECO:0000259" key="2">
    <source>
        <dbReference type="Pfam" id="PF00149"/>
    </source>
</evidence>
<keyword evidence="1" id="KW-0378">Hydrolase</keyword>
<dbReference type="Pfam" id="PF00149">
    <property type="entry name" value="Metallophos"/>
    <property type="match status" value="1"/>
</dbReference>
<dbReference type="EMBL" id="PDYG01000090">
    <property type="protein sequence ID" value="PHU36996.1"/>
    <property type="molecule type" value="Genomic_DNA"/>
</dbReference>
<reference evidence="3 4" key="1">
    <citation type="submission" date="2017-10" db="EMBL/GenBank/DDBJ databases">
        <title>Resolving the taxonomy of Roseburia spp., Eubacterium rectale and Agathobacter spp. through phylogenomic analysis.</title>
        <authorList>
            <person name="Sheridan P.O."/>
            <person name="Walker A.W."/>
            <person name="Duncan S.H."/>
            <person name="Scott K.P."/>
            <person name="Toole P.W.O."/>
            <person name="Luis P."/>
            <person name="Flint H.J."/>
        </authorList>
    </citation>
    <scope>NUCLEOTIDE SEQUENCE [LARGE SCALE GENOMIC DNA]</scope>
    <source>
        <strain evidence="3 4">JK623</strain>
    </source>
</reference>
<dbReference type="SUPFAM" id="SSF56300">
    <property type="entry name" value="Metallo-dependent phosphatases"/>
    <property type="match status" value="1"/>
</dbReference>
<keyword evidence="3" id="KW-0540">Nuclease</keyword>
<reference evidence="3 4" key="2">
    <citation type="submission" date="2017-10" db="EMBL/GenBank/DDBJ databases">
        <authorList>
            <person name="Banno H."/>
            <person name="Chua N.-H."/>
        </authorList>
    </citation>
    <scope>NUCLEOTIDE SEQUENCE [LARGE SCALE GENOMIC DNA]</scope>
    <source>
        <strain evidence="3 4">JK623</strain>
    </source>
</reference>
<dbReference type="InterPro" id="IPR004843">
    <property type="entry name" value="Calcineurin-like_PHP"/>
</dbReference>
<accession>A0A2G3E134</accession>
<dbReference type="CDD" id="cd00840">
    <property type="entry name" value="MPP_Mre11_N"/>
    <property type="match status" value="1"/>
</dbReference>
<dbReference type="Proteomes" id="UP000224563">
    <property type="component" value="Unassembled WGS sequence"/>
</dbReference>
<dbReference type="InterPro" id="IPR050535">
    <property type="entry name" value="DNA_Repair-Maintenance_Comp"/>
</dbReference>
<feature type="domain" description="Calcineurin-like phosphoesterase" evidence="2">
    <location>
        <begin position="1"/>
        <end position="186"/>
    </location>
</feature>
<sequence length="361" mass="41413">MKLIHCADLHLDSKMQSNLSKEQAKERRAEILRTFVRMVDYAEQNEVFGIMIAGDMFDTRAVSATTRNIVKSAIEKHPQIQFFYLKGNHDLDSFVSKLEEIPENLHLFTDEWTSYRYPGVTITGMEMTPENHSSMYHSLVLDHDCYNIVLLHGQIENYQSGNPESISRVDLANKNIDYLALGHVHTMQTDRIDRRGMYAYPGCLEGRGFDECGEKGFILLNIDENSQTAEYSFVAIAERNLYEIEVDVTGATGSDQIAQLMEEAISREQYPAKSMVKFILKGELNVECEINLDYLTEMFEEYFYCIRIKDETTLLISYEDYAKDESLKGEFVRTVMCSNMAENEKAEVIRCGILALSGEDF</sequence>
<comment type="caution">
    <text evidence="3">The sequence shown here is derived from an EMBL/GenBank/DDBJ whole genome shotgun (WGS) entry which is preliminary data.</text>
</comment>
<name>A0A2G3E134_9FIRM</name>
<evidence type="ECO:0000256" key="1">
    <source>
        <dbReference type="ARBA" id="ARBA00022801"/>
    </source>
</evidence>
<evidence type="ECO:0000313" key="4">
    <source>
        <dbReference type="Proteomes" id="UP000224563"/>
    </source>
</evidence>
<dbReference type="GO" id="GO:0004527">
    <property type="term" value="F:exonuclease activity"/>
    <property type="evidence" value="ECO:0007669"/>
    <property type="project" value="UniProtKB-KW"/>
</dbReference>
<dbReference type="PANTHER" id="PTHR30337:SF7">
    <property type="entry name" value="PHOSPHOESTERASE"/>
    <property type="match status" value="1"/>
</dbReference>
<keyword evidence="4" id="KW-1185">Reference proteome</keyword>
<keyword evidence="3" id="KW-0269">Exonuclease</keyword>
<dbReference type="PANTHER" id="PTHR30337">
    <property type="entry name" value="COMPONENT OF ATP-DEPENDENT DSDNA EXONUCLEASE"/>
    <property type="match status" value="1"/>
</dbReference>
<evidence type="ECO:0000313" key="3">
    <source>
        <dbReference type="EMBL" id="PHU36996.1"/>
    </source>
</evidence>
<protein>
    <submittedName>
        <fullName evidence="3">DNA repair exonuclease</fullName>
    </submittedName>
</protein>
<proteinExistence type="predicted"/>
<dbReference type="RefSeq" id="WP_031543437.1">
    <property type="nucleotide sequence ID" value="NZ_JANSWH010000083.1"/>
</dbReference>